<keyword evidence="3" id="KW-1185">Reference proteome</keyword>
<organism evidence="2 3">
    <name type="scientific">Heyndrickxia acidicola</name>
    <dbReference type="NCBI Taxonomy" id="209389"/>
    <lineage>
        <taxon>Bacteria</taxon>
        <taxon>Bacillati</taxon>
        <taxon>Bacillota</taxon>
        <taxon>Bacilli</taxon>
        <taxon>Bacillales</taxon>
        <taxon>Bacillaceae</taxon>
        <taxon>Heyndrickxia</taxon>
    </lineage>
</organism>
<keyword evidence="1" id="KW-0812">Transmembrane</keyword>
<evidence type="ECO:0000256" key="1">
    <source>
        <dbReference type="SAM" id="Phobius"/>
    </source>
</evidence>
<evidence type="ECO:0000313" key="3">
    <source>
        <dbReference type="Proteomes" id="UP001341444"/>
    </source>
</evidence>
<proteinExistence type="predicted"/>
<dbReference type="InterPro" id="IPR010718">
    <property type="entry name" value="DUF1294"/>
</dbReference>
<feature type="transmembrane region" description="Helical" evidence="1">
    <location>
        <begin position="69"/>
        <end position="88"/>
    </location>
</feature>
<sequence length="90" mass="10421">MIQLVFIYYLVINVLGLFLMYTDKKKAINGQYRIREATLWRVAIFGGGVGSTIGMEMFRHKTKHPSFKYGFPSLAIIQIVIVIYLANLRY</sequence>
<dbReference type="RefSeq" id="WP_066264204.1">
    <property type="nucleotide sequence ID" value="NZ_JARMAB010000040.1"/>
</dbReference>
<keyword evidence="1" id="KW-0472">Membrane</keyword>
<dbReference type="EMBL" id="JARMAB010000040">
    <property type="protein sequence ID" value="MED1205725.1"/>
    <property type="molecule type" value="Genomic_DNA"/>
</dbReference>
<evidence type="ECO:0000313" key="2">
    <source>
        <dbReference type="EMBL" id="MED1205725.1"/>
    </source>
</evidence>
<gene>
    <name evidence="2" type="ORF">P4T90_22065</name>
</gene>
<name>A0ABU6MRQ7_9BACI</name>
<reference evidence="2 3" key="1">
    <citation type="submission" date="2023-03" db="EMBL/GenBank/DDBJ databases">
        <title>Bacillus Genome Sequencing.</title>
        <authorList>
            <person name="Dunlap C."/>
        </authorList>
    </citation>
    <scope>NUCLEOTIDE SEQUENCE [LARGE SCALE GENOMIC DNA]</scope>
    <source>
        <strain evidence="2 3">B-23453</strain>
    </source>
</reference>
<feature type="transmembrane region" description="Helical" evidence="1">
    <location>
        <begin position="38"/>
        <end position="57"/>
    </location>
</feature>
<dbReference type="Pfam" id="PF06961">
    <property type="entry name" value="DUF1294"/>
    <property type="match status" value="1"/>
</dbReference>
<accession>A0ABU6MRQ7</accession>
<comment type="caution">
    <text evidence="2">The sequence shown here is derived from an EMBL/GenBank/DDBJ whole genome shotgun (WGS) entry which is preliminary data.</text>
</comment>
<dbReference type="Proteomes" id="UP001341444">
    <property type="component" value="Unassembled WGS sequence"/>
</dbReference>
<protein>
    <submittedName>
        <fullName evidence="2">DUF1294 domain-containing protein</fullName>
    </submittedName>
</protein>
<keyword evidence="1" id="KW-1133">Transmembrane helix</keyword>
<feature type="transmembrane region" description="Helical" evidence="1">
    <location>
        <begin position="6"/>
        <end position="22"/>
    </location>
</feature>